<sequence length="182" mass="19555">MELDFGGQVTNYECVVEKSTNVENAGDSVTNSDTNSEGVGGRTIDLPLSVDDPEDEVAPLTLSAGKHATSSYAVGSSVTNSVKDALDTITMAPRSTRRRLSLGFDTKRDADKNLIVKLNPASNPAGRPKEPRATKKVKARKGIEETKVLAHQLTSLGDITLATLREYAHMKRLSLSAIEPVF</sequence>
<organism evidence="2 3">
    <name type="scientific">Phytophthora infestans</name>
    <name type="common">Potato late blight agent</name>
    <name type="synonym">Botrytis infestans</name>
    <dbReference type="NCBI Taxonomy" id="4787"/>
    <lineage>
        <taxon>Eukaryota</taxon>
        <taxon>Sar</taxon>
        <taxon>Stramenopiles</taxon>
        <taxon>Oomycota</taxon>
        <taxon>Peronosporomycetes</taxon>
        <taxon>Peronosporales</taxon>
        <taxon>Peronosporaceae</taxon>
        <taxon>Phytophthora</taxon>
    </lineage>
</organism>
<protein>
    <submittedName>
        <fullName evidence="2">Uncharacterized protein</fullName>
    </submittedName>
</protein>
<dbReference type="EMBL" id="JAACNO010002165">
    <property type="protein sequence ID" value="KAF4135387.1"/>
    <property type="molecule type" value="Genomic_DNA"/>
</dbReference>
<gene>
    <name evidence="2" type="ORF">GN958_ATG15409</name>
</gene>
<feature type="region of interest" description="Disordered" evidence="1">
    <location>
        <begin position="20"/>
        <end position="52"/>
    </location>
</feature>
<feature type="compositionally biased region" description="Polar residues" evidence="1">
    <location>
        <begin position="20"/>
        <end position="37"/>
    </location>
</feature>
<dbReference type="AlphaFoldDB" id="A0A8S9U7I0"/>
<accession>A0A8S9U7I0</accession>
<evidence type="ECO:0000313" key="3">
    <source>
        <dbReference type="Proteomes" id="UP000704712"/>
    </source>
</evidence>
<proteinExistence type="predicted"/>
<evidence type="ECO:0000256" key="1">
    <source>
        <dbReference type="SAM" id="MobiDB-lite"/>
    </source>
</evidence>
<comment type="caution">
    <text evidence="2">The sequence shown here is derived from an EMBL/GenBank/DDBJ whole genome shotgun (WGS) entry which is preliminary data.</text>
</comment>
<dbReference type="Proteomes" id="UP000704712">
    <property type="component" value="Unassembled WGS sequence"/>
</dbReference>
<name>A0A8S9U7I0_PHYIN</name>
<evidence type="ECO:0000313" key="2">
    <source>
        <dbReference type="EMBL" id="KAF4135387.1"/>
    </source>
</evidence>
<reference evidence="2" key="1">
    <citation type="submission" date="2020-03" db="EMBL/GenBank/DDBJ databases">
        <title>Hybrid Assembly of Korean Phytophthora infestans isolates.</title>
        <authorList>
            <person name="Prokchorchik M."/>
            <person name="Lee Y."/>
            <person name="Seo J."/>
            <person name="Cho J.-H."/>
            <person name="Park Y.-E."/>
            <person name="Jang D.-C."/>
            <person name="Im J.-S."/>
            <person name="Choi J.-G."/>
            <person name="Park H.-J."/>
            <person name="Lee G.-B."/>
            <person name="Lee Y.-G."/>
            <person name="Hong S.-Y."/>
            <person name="Cho K."/>
            <person name="Sohn K.H."/>
        </authorList>
    </citation>
    <scope>NUCLEOTIDE SEQUENCE</scope>
    <source>
        <strain evidence="2">KR_2_A2</strain>
    </source>
</reference>